<dbReference type="InterPro" id="IPR002048">
    <property type="entry name" value="EF_hand_dom"/>
</dbReference>
<dbReference type="Gene3D" id="1.10.238.10">
    <property type="entry name" value="EF-hand"/>
    <property type="match status" value="1"/>
</dbReference>
<name>A0A1G4KKA3_9SACH</name>
<dbReference type="Proteomes" id="UP000189911">
    <property type="component" value="Chromosome G"/>
</dbReference>
<feature type="domain" description="EF-hand" evidence="3">
    <location>
        <begin position="107"/>
        <end position="142"/>
    </location>
</feature>
<sequence length="232" mass="26691">MKLNVVFLSALVASAFAIPARKDGSEINEEVEKKPAGLSWEEWHMQHEHQAEKYDAETFFILHDIGGKGYFDKEDILTMYGLSRGEVVGSGDGMGKHDNSEQIDEETSDRVFRVIMKLLDVDDDSKIEKKEFLSYAKKGNKMPDLGVGVGHHSDFELEYELHHWNKYHKDQDPDVKNVHKEDIEHDLLHHEHKIEHEEEAQRGATRMTVITDDELEALIKVENIPSRFKNGI</sequence>
<dbReference type="SUPFAM" id="SSF47473">
    <property type="entry name" value="EF-hand"/>
    <property type="match status" value="1"/>
</dbReference>
<keyword evidence="1 2" id="KW-0732">Signal</keyword>
<reference evidence="5" key="1">
    <citation type="submission" date="2016-03" db="EMBL/GenBank/DDBJ databases">
        <authorList>
            <person name="Devillers Hugo."/>
        </authorList>
    </citation>
    <scope>NUCLEOTIDE SEQUENCE [LARGE SCALE GENOMIC DNA]</scope>
</reference>
<dbReference type="AlphaFoldDB" id="A0A1G4KKA3"/>
<protein>
    <submittedName>
        <fullName evidence="4">LANO_0G14070g1_1</fullName>
    </submittedName>
</protein>
<evidence type="ECO:0000313" key="5">
    <source>
        <dbReference type="Proteomes" id="UP000189911"/>
    </source>
</evidence>
<dbReference type="PANTHER" id="PTHR19237:SF20">
    <property type="entry name" value="NUCLEOBINDIN 1"/>
    <property type="match status" value="1"/>
</dbReference>
<evidence type="ECO:0000259" key="3">
    <source>
        <dbReference type="PROSITE" id="PS50222"/>
    </source>
</evidence>
<evidence type="ECO:0000256" key="2">
    <source>
        <dbReference type="SAM" id="SignalP"/>
    </source>
</evidence>
<dbReference type="EMBL" id="LT598453">
    <property type="protein sequence ID" value="SCV04908.1"/>
    <property type="molecule type" value="Genomic_DNA"/>
</dbReference>
<dbReference type="PANTHER" id="PTHR19237">
    <property type="entry name" value="NUCLEOBINDIN"/>
    <property type="match status" value="1"/>
</dbReference>
<feature type="chain" id="PRO_5009236545" evidence="2">
    <location>
        <begin position="18"/>
        <end position="232"/>
    </location>
</feature>
<feature type="signal peptide" evidence="2">
    <location>
        <begin position="1"/>
        <end position="17"/>
    </location>
</feature>
<dbReference type="FunFam" id="1.10.238.10:FF:000309">
    <property type="entry name" value="Chromosome 21, whole genome shotgun sequence"/>
    <property type="match status" value="1"/>
</dbReference>
<accession>A0A1G4KKA3</accession>
<proteinExistence type="predicted"/>
<evidence type="ECO:0000256" key="1">
    <source>
        <dbReference type="ARBA" id="ARBA00022729"/>
    </source>
</evidence>
<keyword evidence="5" id="KW-1185">Reference proteome</keyword>
<evidence type="ECO:0000313" key="4">
    <source>
        <dbReference type="EMBL" id="SCV04908.1"/>
    </source>
</evidence>
<gene>
    <name evidence="4" type="ORF">LANO_0G14070G</name>
</gene>
<dbReference type="InterPro" id="IPR040250">
    <property type="entry name" value="Nucleobindin"/>
</dbReference>
<dbReference type="GO" id="GO:0005793">
    <property type="term" value="C:endoplasmic reticulum-Golgi intermediate compartment"/>
    <property type="evidence" value="ECO:0007669"/>
    <property type="project" value="TreeGrafter"/>
</dbReference>
<dbReference type="InterPro" id="IPR011992">
    <property type="entry name" value="EF-hand-dom_pair"/>
</dbReference>
<dbReference type="OrthoDB" id="289247at2759"/>
<dbReference type="GO" id="GO:0005509">
    <property type="term" value="F:calcium ion binding"/>
    <property type="evidence" value="ECO:0007669"/>
    <property type="project" value="InterPro"/>
</dbReference>
<organism evidence="4 5">
    <name type="scientific">Lachancea nothofagi CBS 11611</name>
    <dbReference type="NCBI Taxonomy" id="1266666"/>
    <lineage>
        <taxon>Eukaryota</taxon>
        <taxon>Fungi</taxon>
        <taxon>Dikarya</taxon>
        <taxon>Ascomycota</taxon>
        <taxon>Saccharomycotina</taxon>
        <taxon>Saccharomycetes</taxon>
        <taxon>Saccharomycetales</taxon>
        <taxon>Saccharomycetaceae</taxon>
        <taxon>Lachancea</taxon>
    </lineage>
</organism>
<dbReference type="PROSITE" id="PS50222">
    <property type="entry name" value="EF_HAND_2"/>
    <property type="match status" value="1"/>
</dbReference>